<dbReference type="RefSeq" id="WP_254165886.1">
    <property type="nucleotide sequence ID" value="NZ_JANAFB010000011.1"/>
</dbReference>
<dbReference type="AlphaFoldDB" id="A0A9X2KI42"/>
<dbReference type="Pfam" id="PF06267">
    <property type="entry name" value="DUF1028"/>
    <property type="match status" value="1"/>
</dbReference>
<reference evidence="1" key="1">
    <citation type="submission" date="2022-06" db="EMBL/GenBank/DDBJ databases">
        <title>Rothia sp. isolated from sandalwood seedling.</title>
        <authorList>
            <person name="Tuikhar N."/>
            <person name="Kirdat K."/>
            <person name="Thorat V."/>
            <person name="Swetha P."/>
            <person name="Padma S."/>
            <person name="Sundararaj R."/>
            <person name="Yadav A."/>
        </authorList>
    </citation>
    <scope>NUCLEOTIDE SEQUENCE</scope>
    <source>
        <strain evidence="1">AR01</strain>
    </source>
</reference>
<evidence type="ECO:0000313" key="2">
    <source>
        <dbReference type="Proteomes" id="UP001139502"/>
    </source>
</evidence>
<keyword evidence="2" id="KW-1185">Reference proteome</keyword>
<dbReference type="InterPro" id="IPR029055">
    <property type="entry name" value="Ntn_hydrolases_N"/>
</dbReference>
<gene>
    <name evidence="1" type="ORF">NBM05_06145</name>
</gene>
<accession>A0A9X2KI42</accession>
<dbReference type="InterPro" id="IPR010430">
    <property type="entry name" value="DUF1028"/>
</dbReference>
<comment type="caution">
    <text evidence="1">The sequence shown here is derived from an EMBL/GenBank/DDBJ whole genome shotgun (WGS) entry which is preliminary data.</text>
</comment>
<organism evidence="1 2">
    <name type="scientific">Rothia santali</name>
    <dbReference type="NCBI Taxonomy" id="2949643"/>
    <lineage>
        <taxon>Bacteria</taxon>
        <taxon>Bacillati</taxon>
        <taxon>Actinomycetota</taxon>
        <taxon>Actinomycetes</taxon>
        <taxon>Micrococcales</taxon>
        <taxon>Micrococcaceae</taxon>
        <taxon>Rothia</taxon>
    </lineage>
</organism>
<protein>
    <submittedName>
        <fullName evidence="1">DUF1028 domain-containing protein</fullName>
    </submittedName>
</protein>
<dbReference type="Gene3D" id="3.60.20.10">
    <property type="entry name" value="Glutamine Phosphoribosylpyrophosphate, subunit 1, domain 1"/>
    <property type="match status" value="1"/>
</dbReference>
<name>A0A9X2KI42_9MICC</name>
<proteinExistence type="predicted"/>
<sequence>MTFSIAGTDGRGRFGIAVSSSSPAVAARCAHLRDGVGAVSSQNITDPRLGGALLDLLEEGLGAQEALDRVVTREGTASFRQLVVLDRRGGSAVFSGAGTLGTHGGASAGGEDAGACVSAGNMLAHDGVPKAVCEAFERTGGELETRLVAGLRAGLDAGGEAGPVRSAGVSVVSGHGWRDTDLRVDWHEDPVAELERLLQVWLPQREDYVVRALDPAASAGYGVPGDDR</sequence>
<dbReference type="PANTHER" id="PTHR39328:SF1">
    <property type="entry name" value="BLL2871 PROTEIN"/>
    <property type="match status" value="1"/>
</dbReference>
<dbReference type="PANTHER" id="PTHR39328">
    <property type="entry name" value="BLL2871 PROTEIN"/>
    <property type="match status" value="1"/>
</dbReference>
<dbReference type="SUPFAM" id="SSF56235">
    <property type="entry name" value="N-terminal nucleophile aminohydrolases (Ntn hydrolases)"/>
    <property type="match status" value="1"/>
</dbReference>
<dbReference type="EMBL" id="JANAFB010000011">
    <property type="protein sequence ID" value="MCP3425605.1"/>
    <property type="molecule type" value="Genomic_DNA"/>
</dbReference>
<evidence type="ECO:0000313" key="1">
    <source>
        <dbReference type="EMBL" id="MCP3425605.1"/>
    </source>
</evidence>
<dbReference type="Proteomes" id="UP001139502">
    <property type="component" value="Unassembled WGS sequence"/>
</dbReference>